<accession>A0AAD9CUP8</accession>
<dbReference type="Pfam" id="PF11272">
    <property type="entry name" value="DUF3072"/>
    <property type="match status" value="1"/>
</dbReference>
<organism evidence="2 3">
    <name type="scientific">Papiliotrema laurentii</name>
    <name type="common">Cryptococcus laurentii</name>
    <dbReference type="NCBI Taxonomy" id="5418"/>
    <lineage>
        <taxon>Eukaryota</taxon>
        <taxon>Fungi</taxon>
        <taxon>Dikarya</taxon>
        <taxon>Basidiomycota</taxon>
        <taxon>Agaricomycotina</taxon>
        <taxon>Tremellomycetes</taxon>
        <taxon>Tremellales</taxon>
        <taxon>Rhynchogastremaceae</taxon>
        <taxon>Papiliotrema</taxon>
    </lineage>
</organism>
<feature type="region of interest" description="Disordered" evidence="1">
    <location>
        <begin position="1"/>
        <end position="246"/>
    </location>
</feature>
<protein>
    <submittedName>
        <fullName evidence="2">Uncharacterized protein</fullName>
    </submittedName>
</protein>
<feature type="compositionally biased region" description="Polar residues" evidence="1">
    <location>
        <begin position="1"/>
        <end position="11"/>
    </location>
</feature>
<proteinExistence type="predicted"/>
<dbReference type="Proteomes" id="UP001182556">
    <property type="component" value="Unassembled WGS sequence"/>
</dbReference>
<evidence type="ECO:0000313" key="3">
    <source>
        <dbReference type="Proteomes" id="UP001182556"/>
    </source>
</evidence>
<name>A0AAD9CUP8_PAPLA</name>
<comment type="caution">
    <text evidence="2">The sequence shown here is derived from an EMBL/GenBank/DDBJ whole genome shotgun (WGS) entry which is preliminary data.</text>
</comment>
<feature type="compositionally biased region" description="Basic and acidic residues" evidence="1">
    <location>
        <begin position="76"/>
        <end position="90"/>
    </location>
</feature>
<dbReference type="InterPro" id="IPR021425">
    <property type="entry name" value="DUF3072"/>
</dbReference>
<evidence type="ECO:0000313" key="2">
    <source>
        <dbReference type="EMBL" id="KAK1921189.1"/>
    </source>
</evidence>
<keyword evidence="3" id="KW-1185">Reference proteome</keyword>
<feature type="compositionally biased region" description="Polar residues" evidence="1">
    <location>
        <begin position="114"/>
        <end position="123"/>
    </location>
</feature>
<sequence>MSSTDTTSNTAAPVEPSPSHAADPAALPQLPKDHLDHPEQWVTGAEPATKKQKGFIRVLEGKNEELVPPQGLDVEAMGKSEASEVIDKLKNGKSVGSDDASDAKGTEEKAVPAPSNNGSASNENPKRENTEETEAIETDGKKRKAPHSSAQESSTRVEAESSHDNNDGTTANDGVSTAAPDESDSKQVTLRSERKWTATRGRLKVRTGPSPATGSISTTRKTGLQAMSQRPASRKATSRCWRRRLG</sequence>
<feature type="compositionally biased region" description="Basic residues" evidence="1">
    <location>
        <begin position="232"/>
        <end position="246"/>
    </location>
</feature>
<feature type="compositionally biased region" description="Polar residues" evidence="1">
    <location>
        <begin position="210"/>
        <end position="231"/>
    </location>
</feature>
<evidence type="ECO:0000256" key="1">
    <source>
        <dbReference type="SAM" id="MobiDB-lite"/>
    </source>
</evidence>
<reference evidence="2" key="1">
    <citation type="submission" date="2023-02" db="EMBL/GenBank/DDBJ databases">
        <title>Identification and recombinant expression of a fungal hydrolase from Papiliotrema laurentii that hydrolyzes apple cutin and clears colloidal polyester polyurethane.</title>
        <authorList>
            <consortium name="DOE Joint Genome Institute"/>
            <person name="Roman V.A."/>
            <person name="Bojanowski C."/>
            <person name="Crable B.R."/>
            <person name="Wagner D.N."/>
            <person name="Hung C.S."/>
            <person name="Nadeau L.J."/>
            <person name="Schratz L."/>
            <person name="Haridas S."/>
            <person name="Pangilinan J."/>
            <person name="Lipzen A."/>
            <person name="Na H."/>
            <person name="Yan M."/>
            <person name="Ng V."/>
            <person name="Grigoriev I.V."/>
            <person name="Spatafora J.W."/>
            <person name="Barlow D."/>
            <person name="Biffinger J."/>
            <person name="Kelley-Loughnane N."/>
            <person name="Varaljay V.A."/>
            <person name="Crookes-Goodson W.J."/>
        </authorList>
    </citation>
    <scope>NUCLEOTIDE SEQUENCE</scope>
    <source>
        <strain evidence="2">5307AH</strain>
    </source>
</reference>
<feature type="compositionally biased region" description="Basic and acidic residues" evidence="1">
    <location>
        <begin position="101"/>
        <end position="110"/>
    </location>
</feature>
<gene>
    <name evidence="2" type="ORF">DB88DRAFT_548353</name>
</gene>
<dbReference type="AlphaFoldDB" id="A0AAD9CUP8"/>
<feature type="compositionally biased region" description="Basic and acidic residues" evidence="1">
    <location>
        <begin position="155"/>
        <end position="166"/>
    </location>
</feature>
<dbReference type="EMBL" id="JAODAN010000011">
    <property type="protein sequence ID" value="KAK1921189.1"/>
    <property type="molecule type" value="Genomic_DNA"/>
</dbReference>